<accession>A0A1F7XYY1</accession>
<sequence length="133" mass="14676">MSERVLGYVLIVVGLIVIIFTAVNIYFVFTKKSEPVTIFNLPSISIDMSNLVGSEATPEQVADLKQSGKLKTELISSDVLNRPMNLIAHILLMSFMLNVGFKISSLGINLVRPIKVNLREEKSSDSKTPLVLN</sequence>
<evidence type="ECO:0000313" key="2">
    <source>
        <dbReference type="EMBL" id="OGM20232.1"/>
    </source>
</evidence>
<evidence type="ECO:0000256" key="1">
    <source>
        <dbReference type="SAM" id="Phobius"/>
    </source>
</evidence>
<keyword evidence="1" id="KW-1133">Transmembrane helix</keyword>
<reference evidence="2 3" key="1">
    <citation type="journal article" date="2016" name="Nat. Commun.">
        <title>Thousands of microbial genomes shed light on interconnected biogeochemical processes in an aquifer system.</title>
        <authorList>
            <person name="Anantharaman K."/>
            <person name="Brown C.T."/>
            <person name="Hug L.A."/>
            <person name="Sharon I."/>
            <person name="Castelle C.J."/>
            <person name="Probst A.J."/>
            <person name="Thomas B.C."/>
            <person name="Singh A."/>
            <person name="Wilkins M.J."/>
            <person name="Karaoz U."/>
            <person name="Brodie E.L."/>
            <person name="Williams K.H."/>
            <person name="Hubbard S.S."/>
            <person name="Banfield J.F."/>
        </authorList>
    </citation>
    <scope>NUCLEOTIDE SEQUENCE [LARGE SCALE GENOMIC DNA]</scope>
</reference>
<organism evidence="2 3">
    <name type="scientific">Candidatus Woesebacteria bacterium RIFCSPHIGHO2_01_FULL_38_26b</name>
    <dbReference type="NCBI Taxonomy" id="1802491"/>
    <lineage>
        <taxon>Bacteria</taxon>
        <taxon>Candidatus Woeseibacteriota</taxon>
    </lineage>
</organism>
<proteinExistence type="predicted"/>
<evidence type="ECO:0000313" key="3">
    <source>
        <dbReference type="Proteomes" id="UP000176741"/>
    </source>
</evidence>
<dbReference type="Proteomes" id="UP000176741">
    <property type="component" value="Unassembled WGS sequence"/>
</dbReference>
<feature type="transmembrane region" description="Helical" evidence="1">
    <location>
        <begin position="7"/>
        <end position="29"/>
    </location>
</feature>
<dbReference type="EMBL" id="MGGD01000040">
    <property type="protein sequence ID" value="OGM20232.1"/>
    <property type="molecule type" value="Genomic_DNA"/>
</dbReference>
<protein>
    <submittedName>
        <fullName evidence="2">Uncharacterized protein</fullName>
    </submittedName>
</protein>
<keyword evidence="1" id="KW-0812">Transmembrane</keyword>
<gene>
    <name evidence="2" type="ORF">A2771_01785</name>
</gene>
<keyword evidence="1" id="KW-0472">Membrane</keyword>
<feature type="transmembrane region" description="Helical" evidence="1">
    <location>
        <begin position="86"/>
        <end position="111"/>
    </location>
</feature>
<name>A0A1F7XYY1_9BACT</name>
<comment type="caution">
    <text evidence="2">The sequence shown here is derived from an EMBL/GenBank/DDBJ whole genome shotgun (WGS) entry which is preliminary data.</text>
</comment>
<dbReference type="AlphaFoldDB" id="A0A1F7XYY1"/>